<evidence type="ECO:0000256" key="9">
    <source>
        <dbReference type="ARBA" id="ARBA00022807"/>
    </source>
</evidence>
<keyword evidence="5" id="KW-0479">Metal-binding</keyword>
<dbReference type="Gene3D" id="3.30.40.10">
    <property type="entry name" value="Zinc/RING finger domain, C3HC4 (zinc finger)"/>
    <property type="match status" value="1"/>
</dbReference>
<comment type="caution">
    <text evidence="19">The sequence shown here is derived from an EMBL/GenBank/DDBJ whole genome shotgun (WGS) entry which is preliminary data.</text>
</comment>
<keyword evidence="4" id="KW-0645">Protease</keyword>
<keyword evidence="7" id="KW-0833">Ubl conjugation pathway</keyword>
<evidence type="ECO:0000256" key="11">
    <source>
        <dbReference type="ARBA" id="ARBA00023015"/>
    </source>
</evidence>
<evidence type="ECO:0000259" key="18">
    <source>
        <dbReference type="PROSITE" id="PS50271"/>
    </source>
</evidence>
<evidence type="ECO:0000256" key="10">
    <source>
        <dbReference type="ARBA" id="ARBA00022833"/>
    </source>
</evidence>
<evidence type="ECO:0000256" key="14">
    <source>
        <dbReference type="ARBA" id="ARBA00038490"/>
    </source>
</evidence>
<dbReference type="InterPro" id="IPR001394">
    <property type="entry name" value="Peptidase_C19_UCH"/>
</dbReference>
<keyword evidence="12" id="KW-0804">Transcription</keyword>
<feature type="domain" description="USP" evidence="17">
    <location>
        <begin position="322"/>
        <end position="740"/>
    </location>
</feature>
<dbReference type="EC" id="3.4.19.12" evidence="3"/>
<dbReference type="Pfam" id="PF00443">
    <property type="entry name" value="UCH"/>
    <property type="match status" value="1"/>
</dbReference>
<evidence type="ECO:0000313" key="20">
    <source>
        <dbReference type="Proteomes" id="UP001527925"/>
    </source>
</evidence>
<evidence type="ECO:0000313" key="19">
    <source>
        <dbReference type="EMBL" id="KAL2915020.1"/>
    </source>
</evidence>
<dbReference type="PROSITE" id="PS50271">
    <property type="entry name" value="ZF_UBP"/>
    <property type="match status" value="1"/>
</dbReference>
<evidence type="ECO:0000256" key="8">
    <source>
        <dbReference type="ARBA" id="ARBA00022801"/>
    </source>
</evidence>
<evidence type="ECO:0000256" key="12">
    <source>
        <dbReference type="ARBA" id="ARBA00023163"/>
    </source>
</evidence>
<evidence type="ECO:0000256" key="6">
    <source>
        <dbReference type="ARBA" id="ARBA00022771"/>
    </source>
</evidence>
<dbReference type="PROSITE" id="PS00973">
    <property type="entry name" value="USP_2"/>
    <property type="match status" value="1"/>
</dbReference>
<dbReference type="InterPro" id="IPR018200">
    <property type="entry name" value="USP_CS"/>
</dbReference>
<dbReference type="EMBL" id="JADGIZ020000027">
    <property type="protein sequence ID" value="KAL2915020.1"/>
    <property type="molecule type" value="Genomic_DNA"/>
</dbReference>
<keyword evidence="8" id="KW-0378">Hydrolase</keyword>
<sequence>MSALGAALTPLAVHRASTDTASHGCPHLGAIKAAALAASASAGAAPGAAGAAAAATAASAAAQLFDSYRSCVRYSLMFRNRFQLHVHKKGKEFRAMVAVDDDEAVSANAAAVASAGGGSGGHAGMAAGASAQLLSTSSSASSLSSALLSTAASAPAGGAPPSAADGTLPALAHETPSGRKRKRSNASGVIGKIAGAADKLPTPSCGMCDEIMSSSRLHACLHCVYIGCWKDGHIQSHLQSQTHTFAMDFVHCNIYCSKCKDYVYDLDFERVLHSERSRIDIIISRIKEPNHRRTMHKEWTPSPEEMQLIRSNSTLQRCSGLRGLRNMGSTCFMNTILQTFIHNPLLRAHFLSDRHDRLMCTQKDSPCLACEMDDLFRQFYNGQTSPYGPTSFLYAMWMSQKHLAGYQQQDAHEFFISVLNEIHNNCTGRAQTANDVLSPCKCIIHQVFGGVLQSDVTCLKCGNVTTAWDPILDISLDIKPTSKLPKKPARKLAGAAAASAAAAQAAAVAAALASGLPPPPPPPWNAAYSPDDDPKSNEPYSLVECLEGFTLPEKLGPNQYTCASCGNTFQEATKQLSMKRLPPVLAIQLKVLSPVYVTNRAQGMWLKMMTHATQRFEHSATTSTKIDTFVRVPPELDMTPHTTRSVKLRAKLRASRKDSASRKIPLRGIAGFDTMTDGIPTYKYSLFAIVNHEGKIDTGHYKAFAKCRDQWFMFDDHSVTVTTQKTALESNGYMCFYIHDNAEYSPQAVVEASDVTSDSSES</sequence>
<dbReference type="InterPro" id="IPR013083">
    <property type="entry name" value="Znf_RING/FYVE/PHD"/>
</dbReference>
<evidence type="ECO:0000256" key="15">
    <source>
        <dbReference type="PROSITE-ProRule" id="PRU00502"/>
    </source>
</evidence>
<reference evidence="19 20" key="1">
    <citation type="submission" date="2023-09" db="EMBL/GenBank/DDBJ databases">
        <title>Pangenome analysis of Batrachochytrium dendrobatidis and related Chytrids.</title>
        <authorList>
            <person name="Yacoub M.N."/>
            <person name="Stajich J.E."/>
            <person name="James T.Y."/>
        </authorList>
    </citation>
    <scope>NUCLEOTIDE SEQUENCE [LARGE SCALE GENOMIC DNA]</scope>
    <source>
        <strain evidence="19 20">JEL0888</strain>
    </source>
</reference>
<feature type="region of interest" description="Disordered" evidence="16">
    <location>
        <begin position="158"/>
        <end position="186"/>
    </location>
</feature>
<accession>A0ABR4N6E5</accession>
<dbReference type="SUPFAM" id="SSF57850">
    <property type="entry name" value="RING/U-box"/>
    <property type="match status" value="1"/>
</dbReference>
<dbReference type="InterPro" id="IPR028889">
    <property type="entry name" value="USP"/>
</dbReference>
<comment type="catalytic activity">
    <reaction evidence="1">
        <text>Thiol-dependent hydrolysis of ester, thioester, amide, peptide and isopeptide bonds formed by the C-terminal Gly of ubiquitin (a 76-residue protein attached to proteins as an intracellular targeting signal).</text>
        <dbReference type="EC" id="3.4.19.12"/>
    </reaction>
</comment>
<protein>
    <recommendedName>
        <fullName evidence="3">ubiquitinyl hydrolase 1</fullName>
        <ecNumber evidence="3">3.4.19.12</ecNumber>
    </recommendedName>
</protein>
<name>A0ABR4N6E5_9FUNG</name>
<keyword evidence="6 15" id="KW-0863">Zinc-finger</keyword>
<evidence type="ECO:0000256" key="2">
    <source>
        <dbReference type="ARBA" id="ARBA00004123"/>
    </source>
</evidence>
<evidence type="ECO:0000256" key="13">
    <source>
        <dbReference type="ARBA" id="ARBA00023242"/>
    </source>
</evidence>
<dbReference type="InterPro" id="IPR001607">
    <property type="entry name" value="Znf_UBP"/>
</dbReference>
<dbReference type="Pfam" id="PF02148">
    <property type="entry name" value="zf-UBP"/>
    <property type="match status" value="1"/>
</dbReference>
<evidence type="ECO:0000256" key="1">
    <source>
        <dbReference type="ARBA" id="ARBA00000707"/>
    </source>
</evidence>
<dbReference type="InterPro" id="IPR038765">
    <property type="entry name" value="Papain-like_cys_pep_sf"/>
</dbReference>
<comment type="similarity">
    <text evidence="14">Belongs to the peptidase C19 family. UBP8 subfamily.</text>
</comment>
<keyword evidence="9" id="KW-0788">Thiol protease</keyword>
<organism evidence="19 20">
    <name type="scientific">Polyrhizophydium stewartii</name>
    <dbReference type="NCBI Taxonomy" id="2732419"/>
    <lineage>
        <taxon>Eukaryota</taxon>
        <taxon>Fungi</taxon>
        <taxon>Fungi incertae sedis</taxon>
        <taxon>Chytridiomycota</taxon>
        <taxon>Chytridiomycota incertae sedis</taxon>
        <taxon>Chytridiomycetes</taxon>
        <taxon>Rhizophydiales</taxon>
        <taxon>Rhizophydiales incertae sedis</taxon>
        <taxon>Polyrhizophydium</taxon>
    </lineage>
</organism>
<feature type="domain" description="UBP-type" evidence="18">
    <location>
        <begin position="185"/>
        <end position="288"/>
    </location>
</feature>
<evidence type="ECO:0000256" key="16">
    <source>
        <dbReference type="SAM" id="MobiDB-lite"/>
    </source>
</evidence>
<dbReference type="SUPFAM" id="SSF54001">
    <property type="entry name" value="Cysteine proteinases"/>
    <property type="match status" value="1"/>
</dbReference>
<dbReference type="Proteomes" id="UP001527925">
    <property type="component" value="Unassembled WGS sequence"/>
</dbReference>
<dbReference type="PROSITE" id="PS50235">
    <property type="entry name" value="USP_3"/>
    <property type="match status" value="1"/>
</dbReference>
<evidence type="ECO:0000256" key="4">
    <source>
        <dbReference type="ARBA" id="ARBA00022670"/>
    </source>
</evidence>
<gene>
    <name evidence="19" type="ORF">HK105_205342</name>
</gene>
<dbReference type="PANTHER" id="PTHR21646:SF33">
    <property type="entry name" value="UBIQUITIN CARBOXYL-TERMINAL HYDROLASE 22"/>
    <property type="match status" value="1"/>
</dbReference>
<evidence type="ECO:0000256" key="7">
    <source>
        <dbReference type="ARBA" id="ARBA00022786"/>
    </source>
</evidence>
<evidence type="ECO:0000259" key="17">
    <source>
        <dbReference type="PROSITE" id="PS50235"/>
    </source>
</evidence>
<comment type="subcellular location">
    <subcellularLocation>
        <location evidence="2">Nucleus</location>
    </subcellularLocation>
</comment>
<dbReference type="PANTHER" id="PTHR21646">
    <property type="entry name" value="UBIQUITIN CARBOXYL-TERMINAL HYDROLASE"/>
    <property type="match status" value="1"/>
</dbReference>
<keyword evidence="11" id="KW-0805">Transcription regulation</keyword>
<keyword evidence="20" id="KW-1185">Reference proteome</keyword>
<evidence type="ECO:0000256" key="5">
    <source>
        <dbReference type="ARBA" id="ARBA00022723"/>
    </source>
</evidence>
<proteinExistence type="inferred from homology"/>
<keyword evidence="10" id="KW-0862">Zinc</keyword>
<keyword evidence="13" id="KW-0539">Nucleus</keyword>
<dbReference type="InterPro" id="IPR050185">
    <property type="entry name" value="Ub_carboxyl-term_hydrolase"/>
</dbReference>
<evidence type="ECO:0000256" key="3">
    <source>
        <dbReference type="ARBA" id="ARBA00012759"/>
    </source>
</evidence>
<dbReference type="Gene3D" id="3.90.70.10">
    <property type="entry name" value="Cysteine proteinases"/>
    <property type="match status" value="1"/>
</dbReference>